<sequence length="344" mass="37300">MITIAESSSPGTGRVEMGAGRGGAEVTAAGAHGASAGPAPPLTRESDSRRRDRRPRRPLERTMARAGMLLVAPAVVYVLVFQIVPVLYGLVLSFTEYTPLQRGAPTFVGLSNYADLLADGGFRNALWVTARYTLQVLPPTVVIALVLAMLANRPFRGVGLFRSALYVPHIVSLTAVSMIWLWMYSQNGLFNDILATFDLSPQKWLNDPATALNGVSVMRIWKALGSNMVLLLAGLQTIPRHLYEAASIDGAGAWHRFRHVTLPGLRPMLVYVVATDIIYLSQSFAEIFVLTSGGPMNSTTTVNYLIYTEAFEYSSMGSASAMAFVLFAFIAGLTLIALRGGRER</sequence>
<dbReference type="PROSITE" id="PS50928">
    <property type="entry name" value="ABC_TM1"/>
    <property type="match status" value="1"/>
</dbReference>
<dbReference type="Proteomes" id="UP000698222">
    <property type="component" value="Unassembled WGS sequence"/>
</dbReference>
<feature type="transmembrane region" description="Helical" evidence="7">
    <location>
        <begin position="132"/>
        <end position="151"/>
    </location>
</feature>
<dbReference type="PANTHER" id="PTHR30193:SF37">
    <property type="entry name" value="INNER MEMBRANE ABC TRANSPORTER PERMEASE PROTEIN YCJO"/>
    <property type="match status" value="1"/>
</dbReference>
<dbReference type="InterPro" id="IPR000515">
    <property type="entry name" value="MetI-like"/>
</dbReference>
<dbReference type="EMBL" id="JAGIOC010000001">
    <property type="protein sequence ID" value="MBP2410632.1"/>
    <property type="molecule type" value="Genomic_DNA"/>
</dbReference>
<evidence type="ECO:0000256" key="1">
    <source>
        <dbReference type="ARBA" id="ARBA00004651"/>
    </source>
</evidence>
<evidence type="ECO:0000256" key="2">
    <source>
        <dbReference type="ARBA" id="ARBA00022448"/>
    </source>
</evidence>
<keyword evidence="11" id="KW-1185">Reference proteome</keyword>
<keyword evidence="5 7" id="KW-1133">Transmembrane helix</keyword>
<evidence type="ECO:0000256" key="8">
    <source>
        <dbReference type="SAM" id="MobiDB-lite"/>
    </source>
</evidence>
<comment type="caution">
    <text evidence="10">The sequence shown here is derived from an EMBL/GenBank/DDBJ whole genome shotgun (WGS) entry which is preliminary data.</text>
</comment>
<evidence type="ECO:0000313" key="10">
    <source>
        <dbReference type="EMBL" id="MBP2410632.1"/>
    </source>
</evidence>
<comment type="similarity">
    <text evidence="7">Belongs to the binding-protein-dependent transport system permease family.</text>
</comment>
<keyword evidence="2 7" id="KW-0813">Transport</keyword>
<evidence type="ECO:0000256" key="5">
    <source>
        <dbReference type="ARBA" id="ARBA00022989"/>
    </source>
</evidence>
<keyword evidence="10" id="KW-0762">Sugar transport</keyword>
<name>A0ABS4YPB1_9MICO</name>
<dbReference type="InterPro" id="IPR051393">
    <property type="entry name" value="ABC_transporter_permease"/>
</dbReference>
<feature type="compositionally biased region" description="Low complexity" evidence="8">
    <location>
        <begin position="24"/>
        <end position="37"/>
    </location>
</feature>
<evidence type="ECO:0000256" key="4">
    <source>
        <dbReference type="ARBA" id="ARBA00022692"/>
    </source>
</evidence>
<feature type="region of interest" description="Disordered" evidence="8">
    <location>
        <begin position="1"/>
        <end position="59"/>
    </location>
</feature>
<comment type="subcellular location">
    <subcellularLocation>
        <location evidence="1 7">Cell membrane</location>
        <topology evidence="1 7">Multi-pass membrane protein</topology>
    </subcellularLocation>
</comment>
<dbReference type="Pfam" id="PF00528">
    <property type="entry name" value="BPD_transp_1"/>
    <property type="match status" value="1"/>
</dbReference>
<feature type="compositionally biased region" description="Polar residues" evidence="8">
    <location>
        <begin position="1"/>
        <end position="11"/>
    </location>
</feature>
<feature type="transmembrane region" description="Helical" evidence="7">
    <location>
        <begin position="66"/>
        <end position="91"/>
    </location>
</feature>
<dbReference type="PANTHER" id="PTHR30193">
    <property type="entry name" value="ABC TRANSPORTER PERMEASE PROTEIN"/>
    <property type="match status" value="1"/>
</dbReference>
<keyword evidence="6 7" id="KW-0472">Membrane</keyword>
<feature type="domain" description="ABC transmembrane type-1" evidence="9">
    <location>
        <begin position="126"/>
        <end position="337"/>
    </location>
</feature>
<proteinExistence type="inferred from homology"/>
<gene>
    <name evidence="10" type="ORF">JOF44_003535</name>
</gene>
<evidence type="ECO:0000259" key="9">
    <source>
        <dbReference type="PROSITE" id="PS50928"/>
    </source>
</evidence>
<feature type="transmembrane region" description="Helical" evidence="7">
    <location>
        <begin position="163"/>
        <end position="183"/>
    </location>
</feature>
<protein>
    <submittedName>
        <fullName evidence="10">ABC-type sugar transport system permease subunit</fullName>
    </submittedName>
</protein>
<dbReference type="Gene3D" id="1.10.3720.10">
    <property type="entry name" value="MetI-like"/>
    <property type="match status" value="1"/>
</dbReference>
<evidence type="ECO:0000256" key="6">
    <source>
        <dbReference type="ARBA" id="ARBA00023136"/>
    </source>
</evidence>
<evidence type="ECO:0000256" key="7">
    <source>
        <dbReference type="RuleBase" id="RU363032"/>
    </source>
</evidence>
<dbReference type="RefSeq" id="WP_209894623.1">
    <property type="nucleotide sequence ID" value="NZ_BAAAJV010000008.1"/>
</dbReference>
<evidence type="ECO:0000256" key="3">
    <source>
        <dbReference type="ARBA" id="ARBA00022475"/>
    </source>
</evidence>
<dbReference type="InterPro" id="IPR035906">
    <property type="entry name" value="MetI-like_sf"/>
</dbReference>
<organism evidence="10 11">
    <name type="scientific">Brachybacterium fresconis</name>
    <dbReference type="NCBI Taxonomy" id="173363"/>
    <lineage>
        <taxon>Bacteria</taxon>
        <taxon>Bacillati</taxon>
        <taxon>Actinomycetota</taxon>
        <taxon>Actinomycetes</taxon>
        <taxon>Micrococcales</taxon>
        <taxon>Dermabacteraceae</taxon>
        <taxon>Brachybacterium</taxon>
    </lineage>
</organism>
<feature type="transmembrane region" description="Helical" evidence="7">
    <location>
        <begin position="313"/>
        <end position="338"/>
    </location>
</feature>
<dbReference type="CDD" id="cd06261">
    <property type="entry name" value="TM_PBP2"/>
    <property type="match status" value="1"/>
</dbReference>
<dbReference type="SUPFAM" id="SSF161098">
    <property type="entry name" value="MetI-like"/>
    <property type="match status" value="1"/>
</dbReference>
<keyword evidence="3" id="KW-1003">Cell membrane</keyword>
<accession>A0ABS4YPB1</accession>
<keyword evidence="4 7" id="KW-0812">Transmembrane</keyword>
<evidence type="ECO:0000313" key="11">
    <source>
        <dbReference type="Proteomes" id="UP000698222"/>
    </source>
</evidence>
<reference evidence="10 11" key="1">
    <citation type="submission" date="2021-03" db="EMBL/GenBank/DDBJ databases">
        <title>Sequencing the genomes of 1000 actinobacteria strains.</title>
        <authorList>
            <person name="Klenk H.-P."/>
        </authorList>
    </citation>
    <scope>NUCLEOTIDE SEQUENCE [LARGE SCALE GENOMIC DNA]</scope>
    <source>
        <strain evidence="10 11">DSM 14564</strain>
    </source>
</reference>